<accession>A0A229SRB8</accession>
<dbReference type="Proteomes" id="UP000215199">
    <property type="component" value="Unassembled WGS sequence"/>
</dbReference>
<keyword evidence="2" id="KW-1185">Reference proteome</keyword>
<organism evidence="1 2">
    <name type="scientific">Amycolatopsis vastitatis</name>
    <dbReference type="NCBI Taxonomy" id="1905142"/>
    <lineage>
        <taxon>Bacteria</taxon>
        <taxon>Bacillati</taxon>
        <taxon>Actinomycetota</taxon>
        <taxon>Actinomycetes</taxon>
        <taxon>Pseudonocardiales</taxon>
        <taxon>Pseudonocardiaceae</taxon>
        <taxon>Amycolatopsis</taxon>
    </lineage>
</organism>
<protein>
    <submittedName>
        <fullName evidence="1">Uncharacterized protein</fullName>
    </submittedName>
</protein>
<evidence type="ECO:0000313" key="2">
    <source>
        <dbReference type="Proteomes" id="UP000215199"/>
    </source>
</evidence>
<reference evidence="2" key="1">
    <citation type="submission" date="2017-07" db="EMBL/GenBank/DDBJ databases">
        <title>Comparative genome mining reveals phylogenetic distribution patterns of secondary metabolites in Amycolatopsis.</title>
        <authorList>
            <person name="Adamek M."/>
            <person name="Alanjary M."/>
            <person name="Sales-Ortells H."/>
            <person name="Goodfellow M."/>
            <person name="Bull A.T."/>
            <person name="Kalinowski J."/>
            <person name="Ziemert N."/>
        </authorList>
    </citation>
    <scope>NUCLEOTIDE SEQUENCE [LARGE SCALE GENOMIC DNA]</scope>
    <source>
        <strain evidence="2">H5</strain>
    </source>
</reference>
<proteinExistence type="predicted"/>
<comment type="caution">
    <text evidence="1">The sequence shown here is derived from an EMBL/GenBank/DDBJ whole genome shotgun (WGS) entry which is preliminary data.</text>
</comment>
<name>A0A229SRB8_9PSEU</name>
<dbReference type="EMBL" id="NMUL01000047">
    <property type="protein sequence ID" value="OXM61362.1"/>
    <property type="molecule type" value="Genomic_DNA"/>
</dbReference>
<dbReference type="AlphaFoldDB" id="A0A229SRB8"/>
<sequence length="115" mass="13040">MVTVERTIRVLADYDCWALWVFAPPRMENVDPADPELGLSPALVGELNRWADKYTATLNRDDPKASSFLSGVEKREFVAWGRRLAEEVRAQVSPGWRVTYFDSGLGRDVEIQVPD</sequence>
<gene>
    <name evidence="1" type="ORF">CF165_38455</name>
</gene>
<evidence type="ECO:0000313" key="1">
    <source>
        <dbReference type="EMBL" id="OXM61362.1"/>
    </source>
</evidence>